<accession>A0A6I6DF32</accession>
<dbReference type="Proteomes" id="UP000426444">
    <property type="component" value="Chromosome"/>
</dbReference>
<organism evidence="2 3">
    <name type="scientific">Candidatus Syntrophocurvum alkaliphilum</name>
    <dbReference type="NCBI Taxonomy" id="2293317"/>
    <lineage>
        <taxon>Bacteria</taxon>
        <taxon>Bacillati</taxon>
        <taxon>Bacillota</taxon>
        <taxon>Clostridia</taxon>
        <taxon>Eubacteriales</taxon>
        <taxon>Syntrophomonadaceae</taxon>
        <taxon>Candidatus Syntrophocurvum</taxon>
    </lineage>
</organism>
<dbReference type="RefSeq" id="WP_197079174.1">
    <property type="nucleotide sequence ID" value="NZ_CP046457.1"/>
</dbReference>
<dbReference type="PANTHER" id="PTHR34821">
    <property type="entry name" value="INNER MEMBRANE PROTEIN YDCZ"/>
    <property type="match status" value="1"/>
</dbReference>
<sequence>MNWLYLGIAAISGAAMALQGSLNAALAKALGIWTSTLIVHIIGLATVLAIIIIASIGFSSFTKLGTVPWYVYLGGFLNVLIIYAVMRSIPEIGVGNATTAIIVAQISTAVLIDHLGAFGLKKYEFQYWDILGIALLAIGARILLME</sequence>
<dbReference type="EMBL" id="CP046457">
    <property type="protein sequence ID" value="QGT99262.1"/>
    <property type="molecule type" value="Genomic_DNA"/>
</dbReference>
<dbReference type="Pfam" id="PF04657">
    <property type="entry name" value="DMT_YdcZ"/>
    <property type="match status" value="1"/>
</dbReference>
<evidence type="ECO:0000313" key="3">
    <source>
        <dbReference type="Proteomes" id="UP000426444"/>
    </source>
</evidence>
<dbReference type="InterPro" id="IPR006750">
    <property type="entry name" value="YdcZ"/>
</dbReference>
<feature type="transmembrane region" description="Helical" evidence="1">
    <location>
        <begin position="37"/>
        <end position="57"/>
    </location>
</feature>
<evidence type="ECO:0000313" key="2">
    <source>
        <dbReference type="EMBL" id="QGT99262.1"/>
    </source>
</evidence>
<keyword evidence="1" id="KW-0472">Membrane</keyword>
<feature type="transmembrane region" description="Helical" evidence="1">
    <location>
        <begin position="127"/>
        <end position="144"/>
    </location>
</feature>
<protein>
    <submittedName>
        <fullName evidence="2">Membrane protein</fullName>
    </submittedName>
</protein>
<feature type="transmembrane region" description="Helical" evidence="1">
    <location>
        <begin position="69"/>
        <end position="86"/>
    </location>
</feature>
<evidence type="ECO:0000256" key="1">
    <source>
        <dbReference type="SAM" id="Phobius"/>
    </source>
</evidence>
<keyword evidence="3" id="KW-1185">Reference proteome</keyword>
<keyword evidence="1" id="KW-1133">Transmembrane helix</keyword>
<dbReference type="AlphaFoldDB" id="A0A6I6DF32"/>
<gene>
    <name evidence="2" type="ORF">SYNTR_0669</name>
</gene>
<dbReference type="KEGG" id="salq:SYNTR_0669"/>
<feature type="transmembrane region" description="Helical" evidence="1">
    <location>
        <begin position="92"/>
        <end position="115"/>
    </location>
</feature>
<dbReference type="PANTHER" id="PTHR34821:SF2">
    <property type="entry name" value="INNER MEMBRANE PROTEIN YDCZ"/>
    <property type="match status" value="1"/>
</dbReference>
<keyword evidence="1" id="KW-0812">Transmembrane</keyword>
<proteinExistence type="predicted"/>
<name>A0A6I6DF32_9FIRM</name>
<reference evidence="3" key="1">
    <citation type="journal article" date="2019" name="Microbiology">
        <title>Complete Genome Sequence of an Uncultured Bacterium of the Candidate Phylum Bipolaricaulota.</title>
        <authorList>
            <person name="Kadnikov V.V."/>
            <person name="Mardanov A.V."/>
            <person name="Beletsky A.V."/>
            <person name="Frank Y.A."/>
            <person name="Karnachuk O.V."/>
            <person name="Ravin N.V."/>
        </authorList>
    </citation>
    <scope>NUCLEOTIDE SEQUENCE [LARGE SCALE GENOMIC DNA]</scope>
</reference>
<dbReference type="GO" id="GO:0005886">
    <property type="term" value="C:plasma membrane"/>
    <property type="evidence" value="ECO:0007669"/>
    <property type="project" value="TreeGrafter"/>
</dbReference>